<keyword evidence="4" id="KW-0614">Plasmid</keyword>
<organism evidence="4">
    <name type="scientific">uncultured prokaryote</name>
    <dbReference type="NCBI Taxonomy" id="198431"/>
    <lineage>
        <taxon>unclassified sequences</taxon>
        <taxon>environmental samples</taxon>
    </lineage>
</organism>
<dbReference type="NCBIfam" id="NF041496">
    <property type="entry name" value="MobQ"/>
    <property type="match status" value="1"/>
</dbReference>
<evidence type="ECO:0000256" key="1">
    <source>
        <dbReference type="ARBA" id="ARBA00022971"/>
    </source>
</evidence>
<evidence type="ECO:0000259" key="3">
    <source>
        <dbReference type="Pfam" id="PF03389"/>
    </source>
</evidence>
<protein>
    <recommendedName>
        <fullName evidence="3">MobA/MobL protein domain-containing protein</fullName>
    </recommendedName>
</protein>
<evidence type="ECO:0000256" key="2">
    <source>
        <dbReference type="SAM" id="MobiDB-lite"/>
    </source>
</evidence>
<evidence type="ECO:0000313" key="4">
    <source>
        <dbReference type="EMBL" id="CRY96398.1"/>
    </source>
</evidence>
<geneLocation type="plasmid" evidence="4">
    <name>pRGFK1076</name>
</geneLocation>
<sequence>MGSPTRAVPAGQVKNNDNGNTMAIYHLSVKAISRSAGRSATAAAAYRAGVEITDTRTGEVHDYTRKRGIVSADLVLPAGAPEWAADRSALWNAAEHAERRKDACVAREYEVALPSELPAAARRQLALDFAQEMADREGCAVDVAIHEPSKGGDNRNHHAHIMRTTRKAEAEGLGAKLDTEKAGRNRAADLEAVRARWAELTNERLRQHGIEATVDHRSLKAQGIDREPTQHLGPTATAIERRTGQASRKRQDFDQDIAERLERAKAAGELERQSQALERSILDLSGNLEAAKTARIQEQAAELLKRATERSEAEAGAKYARALENVTSETLATVPGLLPAQAIKRALHQVGKEVEAEAGQAPAIDVDAIRRQVLAQPAMQQRLSQAALLEARGQATLADVAGMGSLKRLMYDTKAMTEEAHQLLAAAKLERAQVGNAVELSPEVQAALKANEQATQARRQTFVTVKELDQVLDRTERGLAPWQRPEHIYRVPETVTRVVDRARAIAPASLQGMQAAEVERMTAKAVDVAWKAPASQREFDVRVSRFVLPAVERRQQQEREQARQQQKGQGMER</sequence>
<feature type="compositionally biased region" description="Basic and acidic residues" evidence="2">
    <location>
        <begin position="553"/>
        <end position="562"/>
    </location>
</feature>
<feature type="region of interest" description="Disordered" evidence="2">
    <location>
        <begin position="553"/>
        <end position="573"/>
    </location>
</feature>
<reference evidence="4" key="1">
    <citation type="submission" date="2015-06" db="EMBL/GenBank/DDBJ databases">
        <authorList>
            <person name="Joergensen T."/>
        </authorList>
    </citation>
    <scope>NUCLEOTIDE SEQUENCE</scope>
    <source>
        <plasmid evidence="4">pRGFK1076</plasmid>
    </source>
</reference>
<reference evidence="4" key="2">
    <citation type="submission" date="2015-07" db="EMBL/GenBank/DDBJ databases">
        <title>Plasmids, circular viruses and viroids from rat gut.</title>
        <authorList>
            <person name="Jorgensen T.J."/>
            <person name="Hansen M.A."/>
            <person name="Xu Z."/>
            <person name="Tabak M.A."/>
            <person name="Sorensen S.J."/>
            <person name="Hansen L.H."/>
        </authorList>
    </citation>
    <scope>NUCLEOTIDE SEQUENCE</scope>
    <source>
        <plasmid evidence="4">pRGFK1076</plasmid>
    </source>
</reference>
<feature type="domain" description="MobA/MobL protein" evidence="3">
    <location>
        <begin position="38"/>
        <end position="242"/>
    </location>
</feature>
<dbReference type="Pfam" id="PF03389">
    <property type="entry name" value="MobA_MobL"/>
    <property type="match status" value="1"/>
</dbReference>
<dbReference type="Gene3D" id="3.30.930.30">
    <property type="match status" value="1"/>
</dbReference>
<keyword evidence="1" id="KW-0184">Conjugation</keyword>
<dbReference type="AlphaFoldDB" id="A0A0H5Q3D9"/>
<proteinExistence type="predicted"/>
<dbReference type="EMBL" id="LN853657">
    <property type="protein sequence ID" value="CRY96398.1"/>
    <property type="molecule type" value="Genomic_DNA"/>
</dbReference>
<dbReference type="InterPro" id="IPR005053">
    <property type="entry name" value="MobA_MobL"/>
</dbReference>
<name>A0A0H5Q3D9_9ZZZZ</name>
<accession>A0A0H5Q3D9</accession>